<organism evidence="1 2">
    <name type="scientific">Microthyrium microscopicum</name>
    <dbReference type="NCBI Taxonomy" id="703497"/>
    <lineage>
        <taxon>Eukaryota</taxon>
        <taxon>Fungi</taxon>
        <taxon>Dikarya</taxon>
        <taxon>Ascomycota</taxon>
        <taxon>Pezizomycotina</taxon>
        <taxon>Dothideomycetes</taxon>
        <taxon>Dothideomycetes incertae sedis</taxon>
        <taxon>Microthyriales</taxon>
        <taxon>Microthyriaceae</taxon>
        <taxon>Microthyrium</taxon>
    </lineage>
</organism>
<sequence>MSNPYICFPYFQLLCPHLSTLGAIAEGFVSLCGQRNLMKKLGFVPKHRESVYRSRRQGMWCSKVYWRPDALKAWNIIKESLSGV</sequence>
<dbReference type="Proteomes" id="UP000799302">
    <property type="component" value="Unassembled WGS sequence"/>
</dbReference>
<evidence type="ECO:0000313" key="2">
    <source>
        <dbReference type="Proteomes" id="UP000799302"/>
    </source>
</evidence>
<evidence type="ECO:0000313" key="1">
    <source>
        <dbReference type="EMBL" id="KAF2664382.1"/>
    </source>
</evidence>
<accession>A0A6A6TX38</accession>
<gene>
    <name evidence="1" type="ORF">BT63DRAFT_107196</name>
</gene>
<keyword evidence="2" id="KW-1185">Reference proteome</keyword>
<protein>
    <submittedName>
        <fullName evidence="1">Uncharacterized protein</fullName>
    </submittedName>
</protein>
<name>A0A6A6TX38_9PEZI</name>
<dbReference type="EMBL" id="MU004243">
    <property type="protein sequence ID" value="KAF2664382.1"/>
    <property type="molecule type" value="Genomic_DNA"/>
</dbReference>
<reference evidence="1" key="1">
    <citation type="journal article" date="2020" name="Stud. Mycol.">
        <title>101 Dothideomycetes genomes: a test case for predicting lifestyles and emergence of pathogens.</title>
        <authorList>
            <person name="Haridas S."/>
            <person name="Albert R."/>
            <person name="Binder M."/>
            <person name="Bloem J."/>
            <person name="Labutti K."/>
            <person name="Salamov A."/>
            <person name="Andreopoulos B."/>
            <person name="Baker S."/>
            <person name="Barry K."/>
            <person name="Bills G."/>
            <person name="Bluhm B."/>
            <person name="Cannon C."/>
            <person name="Castanera R."/>
            <person name="Culley D."/>
            <person name="Daum C."/>
            <person name="Ezra D."/>
            <person name="Gonzalez J."/>
            <person name="Henrissat B."/>
            <person name="Kuo A."/>
            <person name="Liang C."/>
            <person name="Lipzen A."/>
            <person name="Lutzoni F."/>
            <person name="Magnuson J."/>
            <person name="Mondo S."/>
            <person name="Nolan M."/>
            <person name="Ohm R."/>
            <person name="Pangilinan J."/>
            <person name="Park H.-J."/>
            <person name="Ramirez L."/>
            <person name="Alfaro M."/>
            <person name="Sun H."/>
            <person name="Tritt A."/>
            <person name="Yoshinaga Y."/>
            <person name="Zwiers L.-H."/>
            <person name="Turgeon B."/>
            <person name="Goodwin S."/>
            <person name="Spatafora J."/>
            <person name="Crous P."/>
            <person name="Grigoriev I."/>
        </authorList>
    </citation>
    <scope>NUCLEOTIDE SEQUENCE</scope>
    <source>
        <strain evidence="1">CBS 115976</strain>
    </source>
</reference>
<proteinExistence type="predicted"/>
<dbReference type="AlphaFoldDB" id="A0A6A6TX38"/>